<dbReference type="Proteomes" id="UP000282892">
    <property type="component" value="Chromosome"/>
</dbReference>
<evidence type="ECO:0000313" key="2">
    <source>
        <dbReference type="EMBL" id="AZU65032.1"/>
    </source>
</evidence>
<sequence length="124" mass="14155">MPGALLAALLGTYLDIILVGVGVYEFPLRPFPQLFPVNILFTLVVLPLCVMAILHYTSQVNKWGRRGILLFVSLLVPILEKLAEELGFFVHTDSWQHIYSFVGYLLFLSIIDAFHYWLEKRCGN</sequence>
<keyword evidence="1" id="KW-0472">Membrane</keyword>
<feature type="transmembrane region" description="Helical" evidence="1">
    <location>
        <begin position="97"/>
        <end position="118"/>
    </location>
</feature>
<feature type="transmembrane region" description="Helical" evidence="1">
    <location>
        <begin position="68"/>
        <end position="91"/>
    </location>
</feature>
<dbReference type="EMBL" id="CP022572">
    <property type="protein sequence ID" value="AZU65032.1"/>
    <property type="molecule type" value="Genomic_DNA"/>
</dbReference>
<evidence type="ECO:0000256" key="1">
    <source>
        <dbReference type="SAM" id="Phobius"/>
    </source>
</evidence>
<evidence type="ECO:0008006" key="4">
    <source>
        <dbReference type="Google" id="ProtNLM"/>
    </source>
</evidence>
<dbReference type="OrthoDB" id="2930674at2"/>
<evidence type="ECO:0000313" key="3">
    <source>
        <dbReference type="Proteomes" id="UP000282892"/>
    </source>
</evidence>
<dbReference type="InterPro" id="IPR048147">
    <property type="entry name" value="CBO0543-like"/>
</dbReference>
<gene>
    <name evidence="2" type="ORF">CHR53_17440</name>
</gene>
<dbReference type="NCBIfam" id="NF041644">
    <property type="entry name" value="CBO0543_fam"/>
    <property type="match status" value="1"/>
</dbReference>
<name>A0A3T0I6R8_9BACI</name>
<proteinExistence type="predicted"/>
<keyword evidence="1" id="KW-0812">Transmembrane</keyword>
<dbReference type="AlphaFoldDB" id="A0A3T0I6R8"/>
<keyword evidence="1" id="KW-1133">Transmembrane helix</keyword>
<feature type="transmembrane region" description="Helical" evidence="1">
    <location>
        <begin position="35"/>
        <end position="56"/>
    </location>
</feature>
<accession>A0A3T0I6R8</accession>
<protein>
    <recommendedName>
        <fullName evidence="4">Group-specific protein</fullName>
    </recommendedName>
</protein>
<dbReference type="KEGG" id="nmk:CHR53_17440"/>
<organism evidence="2 3">
    <name type="scientific">Neobacillus mesonae</name>
    <dbReference type="NCBI Taxonomy" id="1193713"/>
    <lineage>
        <taxon>Bacteria</taxon>
        <taxon>Bacillati</taxon>
        <taxon>Bacillota</taxon>
        <taxon>Bacilli</taxon>
        <taxon>Bacillales</taxon>
        <taxon>Bacillaceae</taxon>
        <taxon>Neobacillus</taxon>
    </lineage>
</organism>
<reference evidence="2 3" key="1">
    <citation type="submission" date="2017-07" db="EMBL/GenBank/DDBJ databases">
        <title>The complete genome sequence of Bacillus mesonae strain H20-5, an efficient strain improving plant abiotic stress resistance.</title>
        <authorList>
            <person name="Kim S.Y."/>
            <person name="Song H."/>
            <person name="Sang M.K."/>
            <person name="Weon H.-Y."/>
            <person name="Song J."/>
        </authorList>
    </citation>
    <scope>NUCLEOTIDE SEQUENCE [LARGE SCALE GENOMIC DNA]</scope>
    <source>
        <strain evidence="2 3">H20-5</strain>
    </source>
</reference>
<keyword evidence="3" id="KW-1185">Reference proteome</keyword>